<dbReference type="AlphaFoldDB" id="A0A354YXD5"/>
<feature type="non-terminal residue" evidence="1">
    <location>
        <position position="197"/>
    </location>
</feature>
<feature type="non-terminal residue" evidence="1">
    <location>
        <position position="1"/>
    </location>
</feature>
<evidence type="ECO:0000313" key="2">
    <source>
        <dbReference type="Proteomes" id="UP000263273"/>
    </source>
</evidence>
<dbReference type="EMBL" id="DNZF01000190">
    <property type="protein sequence ID" value="HBK54008.1"/>
    <property type="molecule type" value="Genomic_DNA"/>
</dbReference>
<evidence type="ECO:0000313" key="1">
    <source>
        <dbReference type="EMBL" id="HBK54008.1"/>
    </source>
</evidence>
<dbReference type="InterPro" id="IPR012341">
    <property type="entry name" value="6hp_glycosidase-like_sf"/>
</dbReference>
<reference evidence="1 2" key="1">
    <citation type="journal article" date="2018" name="Nat. Biotechnol.">
        <title>A standardized bacterial taxonomy based on genome phylogeny substantially revises the tree of life.</title>
        <authorList>
            <person name="Parks D.H."/>
            <person name="Chuvochina M."/>
            <person name="Waite D.W."/>
            <person name="Rinke C."/>
            <person name="Skarshewski A."/>
            <person name="Chaumeil P.A."/>
            <person name="Hugenholtz P."/>
        </authorList>
    </citation>
    <scope>NUCLEOTIDE SEQUENCE [LARGE SCALE GENOMIC DNA]</scope>
    <source>
        <strain evidence="1">UBA10948</strain>
    </source>
</reference>
<name>A0A354YXD5_9FIRM</name>
<dbReference type="STRING" id="378794.GCA_001570625_02545"/>
<dbReference type="Gene3D" id="1.50.10.10">
    <property type="match status" value="1"/>
</dbReference>
<dbReference type="SUPFAM" id="SSF48208">
    <property type="entry name" value="Six-hairpin glycosidases"/>
    <property type="match status" value="1"/>
</dbReference>
<dbReference type="InterPro" id="IPR024705">
    <property type="entry name" value="Ssp411"/>
</dbReference>
<protein>
    <submittedName>
        <fullName evidence="1">Thioredoxin domain-containing protein</fullName>
    </submittedName>
</protein>
<dbReference type="GO" id="GO:0005975">
    <property type="term" value="P:carbohydrate metabolic process"/>
    <property type="evidence" value="ECO:0007669"/>
    <property type="project" value="InterPro"/>
</dbReference>
<dbReference type="PANTHER" id="PTHR42899:SF1">
    <property type="entry name" value="SPERMATOGENESIS-ASSOCIATED PROTEIN 20"/>
    <property type="match status" value="1"/>
</dbReference>
<comment type="caution">
    <text evidence="1">The sequence shown here is derived from an EMBL/GenBank/DDBJ whole genome shotgun (WGS) entry which is preliminary data.</text>
</comment>
<gene>
    <name evidence="1" type="ORF">DDZ44_08740</name>
</gene>
<dbReference type="Proteomes" id="UP000263273">
    <property type="component" value="Unassembled WGS sequence"/>
</dbReference>
<dbReference type="InterPro" id="IPR008928">
    <property type="entry name" value="6-hairpin_glycosidase_sf"/>
</dbReference>
<accession>A0A354YXD5</accession>
<organism evidence="1 2">
    <name type="scientific">Syntrophomonas wolfei</name>
    <dbReference type="NCBI Taxonomy" id="863"/>
    <lineage>
        <taxon>Bacteria</taxon>
        <taxon>Bacillati</taxon>
        <taxon>Bacillota</taxon>
        <taxon>Clostridia</taxon>
        <taxon>Eubacteriales</taxon>
        <taxon>Syntrophomonadaceae</taxon>
        <taxon>Syntrophomonas</taxon>
    </lineage>
</organism>
<sequence length="197" mass="22211">WNGLMIAALAMGARVLGDESYLQAARRAADFVKENLRRPDGRLLARYREGESEYLAYAADYAYFIWGLIELYEAGFDSHYLALALELSEDLNKYFGDQKEGGFFFYGLDAEQLLARPKEGYDGAMPSYNAVAALNFMRLARLSSDLSWQEKAQQAMDYFAAEVQEYPTAHSFWLLAAIFQIYPGSEVVVAAESENQA</sequence>
<proteinExistence type="predicted"/>
<dbReference type="PANTHER" id="PTHR42899">
    <property type="entry name" value="SPERMATOGENESIS-ASSOCIATED PROTEIN 20"/>
    <property type="match status" value="1"/>
</dbReference>